<protein>
    <submittedName>
        <fullName evidence="1">Uncharacterized protein</fullName>
    </submittedName>
</protein>
<dbReference type="EMBL" id="FNRY01000001">
    <property type="protein sequence ID" value="SEB35032.1"/>
    <property type="molecule type" value="Genomic_DNA"/>
</dbReference>
<dbReference type="AlphaFoldDB" id="A0A1H4IP97"/>
<organism evidence="1 3">
    <name type="scientific">Paramicrobacterium humi</name>
    <dbReference type="NCBI Taxonomy" id="640635"/>
    <lineage>
        <taxon>Bacteria</taxon>
        <taxon>Bacillati</taxon>
        <taxon>Actinomycetota</taxon>
        <taxon>Actinomycetes</taxon>
        <taxon>Micrococcales</taxon>
        <taxon>Microbacteriaceae</taxon>
        <taxon>Paramicrobacterium</taxon>
    </lineage>
</organism>
<reference evidence="1 3" key="1">
    <citation type="submission" date="2016-10" db="EMBL/GenBank/DDBJ databases">
        <authorList>
            <person name="de Groot N.N."/>
        </authorList>
    </citation>
    <scope>NUCLEOTIDE SEQUENCE [LARGE SCALE GENOMIC DNA]</scope>
    <source>
        <strain evidence="1 3">DSM 21799</strain>
    </source>
</reference>
<gene>
    <name evidence="1" type="ORF">SAMN04489806_0023</name>
    <name evidence="2" type="ORF">SAMN04489806_3055</name>
</gene>
<evidence type="ECO:0000313" key="1">
    <source>
        <dbReference type="EMBL" id="SEB35032.1"/>
    </source>
</evidence>
<evidence type="ECO:0000313" key="3">
    <source>
        <dbReference type="Proteomes" id="UP000199183"/>
    </source>
</evidence>
<dbReference type="STRING" id="640635.SAMN04489806_0023"/>
<name>A0A1H4IP97_9MICO</name>
<proteinExistence type="predicted"/>
<keyword evidence="3" id="KW-1185">Reference proteome</keyword>
<dbReference type="RefSeq" id="WP_342706607.1">
    <property type="nucleotide sequence ID" value="NZ_FNRY01000001.1"/>
</dbReference>
<sequence length="213" mass="23691">MGTWRYVVSLDVHDHSGEQSWEIRELYPDDKGKPAYTKEPVKPFGNSYAELVRDIERMRQDCKLDVLDLRGGASRVVPLDQVMAKLPADDELALTAADWEVPHELREVTEDATKVICICGSTRFCDEIADANRKLTLAGAIVVAPAVFQHRGDAITTDQKRALDELHIKKIDLADAVFVVDPGGYIGESTRREIAYAKSTGKPVVRLSSILEQ</sequence>
<accession>A0A1H4IP97</accession>
<dbReference type="Proteomes" id="UP000199183">
    <property type="component" value="Unassembled WGS sequence"/>
</dbReference>
<evidence type="ECO:0000313" key="2">
    <source>
        <dbReference type="EMBL" id="SEC49453.1"/>
    </source>
</evidence>
<dbReference type="EMBL" id="FNRY01000002">
    <property type="protein sequence ID" value="SEC49453.1"/>
    <property type="molecule type" value="Genomic_DNA"/>
</dbReference>